<dbReference type="Pfam" id="PF10442">
    <property type="entry name" value="FIST_C"/>
    <property type="match status" value="1"/>
</dbReference>
<dbReference type="PANTHER" id="PTHR40252:SF2">
    <property type="entry name" value="BLR0328 PROTEIN"/>
    <property type="match status" value="1"/>
</dbReference>
<dbReference type="RefSeq" id="WP_009599326.1">
    <property type="nucleotide sequence ID" value="NZ_AEIU01000003.1"/>
</dbReference>
<evidence type="ECO:0000313" key="3">
    <source>
        <dbReference type="EMBL" id="EFP98402.1"/>
    </source>
</evidence>
<dbReference type="OrthoDB" id="179842at2"/>
<dbReference type="InterPro" id="IPR019494">
    <property type="entry name" value="FIST_C"/>
</dbReference>
<feature type="domain" description="FIST" evidence="1">
    <location>
        <begin position="30"/>
        <end position="227"/>
    </location>
</feature>
<dbReference type="SMART" id="SM01204">
    <property type="entry name" value="FIST_C"/>
    <property type="match status" value="1"/>
</dbReference>
<dbReference type="AlphaFoldDB" id="E3BEN5"/>
<evidence type="ECO:0008006" key="5">
    <source>
        <dbReference type="Google" id="ProtNLM"/>
    </source>
</evidence>
<evidence type="ECO:0000259" key="2">
    <source>
        <dbReference type="SMART" id="SM01204"/>
    </source>
</evidence>
<dbReference type="Pfam" id="PF08495">
    <property type="entry name" value="FIST"/>
    <property type="match status" value="1"/>
</dbReference>
<dbReference type="InterPro" id="IPR013702">
    <property type="entry name" value="FIST_domain_N"/>
</dbReference>
<dbReference type="STRING" id="796620.VIBC2010_15854"/>
<evidence type="ECO:0000259" key="1">
    <source>
        <dbReference type="SMART" id="SM00897"/>
    </source>
</evidence>
<reference evidence="3 4" key="1">
    <citation type="journal article" date="2012" name="Int. J. Syst. Evol. Microbiol.">
        <title>Vibrio caribbeanicus sp. nov., isolated from the marine sponge Scleritoderma cyanea.</title>
        <authorList>
            <person name="Hoffmann M."/>
            <person name="Monday S.R."/>
            <person name="Allard M.W."/>
            <person name="Strain E.A."/>
            <person name="Whittaker P."/>
            <person name="Naum M."/>
            <person name="McCarthy P.J."/>
            <person name="Lopez J.V."/>
            <person name="Fischer M."/>
            <person name="Brown E.W."/>
        </authorList>
    </citation>
    <scope>NUCLEOTIDE SEQUENCE [LARGE SCALE GENOMIC DNA]</scope>
    <source>
        <strain evidence="3 4">ATCC BAA-2122</strain>
    </source>
</reference>
<gene>
    <name evidence="3" type="ORF">VIBC2010_15854</name>
</gene>
<protein>
    <recommendedName>
        <fullName evidence="5">FIST domain-containing protein</fullName>
    </recommendedName>
</protein>
<dbReference type="SMART" id="SM00897">
    <property type="entry name" value="FIST"/>
    <property type="match status" value="1"/>
</dbReference>
<sequence length="394" mass="41568">MRVQTAFAKNKDTKRLLDDALQQLTSSDINPSAIFAFFNTDHPLPSIQSSLTETYDCPILLASSCLGALGSNATGHDSLNDLVVFALEDPDGHYGVGSDSISLKNPREAASSAIMAALENSGVSFESPALVWCAMPPGNEEEMLAGFADVIGPNIPVFGGSAADNDVTGQWQQGTHIDIGDDRVVVAVLHTSTPIGMSYSSGYRPTKKECIATDVEGRILNQLDDEQAAIIYNQLSDNSIASSLTGGNVLASTTLYPLGQEIESSLGITEYLLSHPDSVTEDGALTLFSEISPNTRLVVMEGSVDGLISRAEKVVVNAIGLLPEGSEPKGILIIYCAGCMLTVSDSISTMLDKVRNSIGDIPVAGAYTFGEQGRFLDGVNRHGNLMISAVVFGS</sequence>
<dbReference type="eggNOG" id="COG3287">
    <property type="taxonomic scope" value="Bacteria"/>
</dbReference>
<feature type="domain" description="FIST C-domain" evidence="2">
    <location>
        <begin position="228"/>
        <end position="375"/>
    </location>
</feature>
<dbReference type="PANTHER" id="PTHR40252">
    <property type="entry name" value="BLR0328 PROTEIN"/>
    <property type="match status" value="1"/>
</dbReference>
<accession>E3BEN5</accession>
<organism evidence="3 4">
    <name type="scientific">Vibrio caribbeanicus ATCC BAA-2122</name>
    <dbReference type="NCBI Taxonomy" id="796620"/>
    <lineage>
        <taxon>Bacteria</taxon>
        <taxon>Pseudomonadati</taxon>
        <taxon>Pseudomonadota</taxon>
        <taxon>Gammaproteobacteria</taxon>
        <taxon>Vibrionales</taxon>
        <taxon>Vibrionaceae</taxon>
        <taxon>Vibrio</taxon>
    </lineage>
</organism>
<keyword evidence="4" id="KW-1185">Reference proteome</keyword>
<proteinExistence type="predicted"/>
<name>E3BEN5_9VIBR</name>
<dbReference type="Proteomes" id="UP000002943">
    <property type="component" value="Unassembled WGS sequence"/>
</dbReference>
<comment type="caution">
    <text evidence="3">The sequence shown here is derived from an EMBL/GenBank/DDBJ whole genome shotgun (WGS) entry which is preliminary data.</text>
</comment>
<dbReference type="EMBL" id="AEIU01000003">
    <property type="protein sequence ID" value="EFP98402.1"/>
    <property type="molecule type" value="Genomic_DNA"/>
</dbReference>
<evidence type="ECO:0000313" key="4">
    <source>
        <dbReference type="Proteomes" id="UP000002943"/>
    </source>
</evidence>